<comment type="caution">
    <text evidence="15">The sequence shown here is derived from an EMBL/GenBank/DDBJ whole genome shotgun (WGS) entry which is preliminary data.</text>
</comment>
<dbReference type="Pfam" id="PF00291">
    <property type="entry name" value="PALP"/>
    <property type="match status" value="1"/>
</dbReference>
<dbReference type="InterPro" id="IPR000644">
    <property type="entry name" value="CBS_dom"/>
</dbReference>
<dbReference type="GO" id="GO:0019343">
    <property type="term" value="P:cysteine biosynthetic process via cystathionine"/>
    <property type="evidence" value="ECO:0007669"/>
    <property type="project" value="UniProtKB-UniRule"/>
</dbReference>
<dbReference type="FunFam" id="3.40.50.1100:FF:000003">
    <property type="entry name" value="Cystathionine beta-synthase"/>
    <property type="match status" value="1"/>
</dbReference>
<dbReference type="FunFam" id="3.40.50.1100:FF:000118">
    <property type="entry name" value="Related to CYS4-cystathionine beta-synthase"/>
    <property type="match status" value="1"/>
</dbReference>
<dbReference type="SUPFAM" id="SSF53686">
    <property type="entry name" value="Tryptophan synthase beta subunit-like PLP-dependent enzymes"/>
    <property type="match status" value="1"/>
</dbReference>
<evidence type="ECO:0000256" key="8">
    <source>
        <dbReference type="ARBA" id="ARBA00023239"/>
    </source>
</evidence>
<dbReference type="GO" id="GO:0004122">
    <property type="term" value="F:cystathionine beta-synthase activity"/>
    <property type="evidence" value="ECO:0007669"/>
    <property type="project" value="UniProtKB-UniRule"/>
</dbReference>
<dbReference type="CDD" id="cd04608">
    <property type="entry name" value="CBS_pair_CBS"/>
    <property type="match status" value="1"/>
</dbReference>
<name>A0A8X6UB94_NEPPI</name>
<keyword evidence="13" id="KW-0028">Amino-acid biosynthesis</keyword>
<dbReference type="InterPro" id="IPR046353">
    <property type="entry name" value="CBS_C"/>
</dbReference>
<comment type="catalytic activity">
    <reaction evidence="11 13">
        <text>L-homocysteine + L-serine = L,L-cystathionine + H2O</text>
        <dbReference type="Rhea" id="RHEA:10112"/>
        <dbReference type="ChEBI" id="CHEBI:15377"/>
        <dbReference type="ChEBI" id="CHEBI:33384"/>
        <dbReference type="ChEBI" id="CHEBI:58161"/>
        <dbReference type="ChEBI" id="CHEBI:58199"/>
        <dbReference type="EC" id="4.2.1.22"/>
    </reaction>
</comment>
<dbReference type="InterPro" id="IPR050214">
    <property type="entry name" value="Cys_Synth/Cystath_Beta-Synth"/>
</dbReference>
<accession>A0A8X6UB94</accession>
<evidence type="ECO:0000259" key="14">
    <source>
        <dbReference type="PROSITE" id="PS51371"/>
    </source>
</evidence>
<comment type="pathway">
    <text evidence="2">Amino-acid biosynthesis; L-cysteine biosynthesis; L-cysteine from L-homocysteine and L-serine: step 1/2.</text>
</comment>
<dbReference type="Pfam" id="PF00571">
    <property type="entry name" value="CBS"/>
    <property type="match status" value="1"/>
</dbReference>
<comment type="function">
    <text evidence="10">Hydro-lyase catalyzing the first step of the transsulfuration pathway, where the hydroxyl group of L-serine is displaced by L-homocysteine in a beta-replacement reaction to form L-cystathionine, the precursor of L-cysteine. This catabolic route allows the elimination of L-methionine and the toxic metabolite L-homocysteine. Also involved in the production of hydrogen sulfide, a gasotransmitter with signaling and cytoprotective effects on neurons.</text>
</comment>
<keyword evidence="7 13" id="KW-0198">Cysteine biosynthesis</keyword>
<reference evidence="15" key="1">
    <citation type="submission" date="2020-08" db="EMBL/GenBank/DDBJ databases">
        <title>Multicomponent nature underlies the extraordinary mechanical properties of spider dragline silk.</title>
        <authorList>
            <person name="Kono N."/>
            <person name="Nakamura H."/>
            <person name="Mori M."/>
            <person name="Yoshida Y."/>
            <person name="Ohtoshi R."/>
            <person name="Malay A.D."/>
            <person name="Moran D.A.P."/>
            <person name="Tomita M."/>
            <person name="Numata K."/>
            <person name="Arakawa K."/>
        </authorList>
    </citation>
    <scope>NUCLEOTIDE SEQUENCE</scope>
</reference>
<feature type="domain" description="CBS" evidence="14">
    <location>
        <begin position="452"/>
        <end position="509"/>
    </location>
</feature>
<gene>
    <name evidence="15" type="primary">CBS</name>
    <name evidence="15" type="ORF">NPIL_40611</name>
</gene>
<evidence type="ECO:0000256" key="9">
    <source>
        <dbReference type="ARBA" id="ARBA00026192"/>
    </source>
</evidence>
<dbReference type="OrthoDB" id="728at2759"/>
<keyword evidence="16" id="KW-1185">Reference proteome</keyword>
<dbReference type="InterPro" id="IPR036052">
    <property type="entry name" value="TrpB-like_PALP_sf"/>
</dbReference>
<evidence type="ECO:0000313" key="16">
    <source>
        <dbReference type="Proteomes" id="UP000887013"/>
    </source>
</evidence>
<organism evidence="15 16">
    <name type="scientific">Nephila pilipes</name>
    <name type="common">Giant wood spider</name>
    <name type="synonym">Nephila maculata</name>
    <dbReference type="NCBI Taxonomy" id="299642"/>
    <lineage>
        <taxon>Eukaryota</taxon>
        <taxon>Metazoa</taxon>
        <taxon>Ecdysozoa</taxon>
        <taxon>Arthropoda</taxon>
        <taxon>Chelicerata</taxon>
        <taxon>Arachnida</taxon>
        <taxon>Araneae</taxon>
        <taxon>Araneomorphae</taxon>
        <taxon>Entelegynae</taxon>
        <taxon>Araneoidea</taxon>
        <taxon>Nephilidae</taxon>
        <taxon>Nephila</taxon>
    </lineage>
</organism>
<dbReference type="InterPro" id="IPR001926">
    <property type="entry name" value="TrpB-like_PALP"/>
</dbReference>
<dbReference type="InterPro" id="IPR046342">
    <property type="entry name" value="CBS_dom_sf"/>
</dbReference>
<comment type="similarity">
    <text evidence="3 13">Belongs to the cysteine synthase/cystathionine beta-synthase family.</text>
</comment>
<dbReference type="GO" id="GO:0030170">
    <property type="term" value="F:pyridoxal phosphate binding"/>
    <property type="evidence" value="ECO:0007669"/>
    <property type="project" value="UniProtKB-ARBA"/>
</dbReference>
<keyword evidence="6 12" id="KW-0129">CBS domain</keyword>
<evidence type="ECO:0000256" key="12">
    <source>
        <dbReference type="PROSITE-ProRule" id="PRU00703"/>
    </source>
</evidence>
<dbReference type="EC" id="4.2.1.22" evidence="4 13"/>
<comment type="cofactor">
    <cofactor evidence="1 13">
        <name>pyridoxal 5'-phosphate</name>
        <dbReference type="ChEBI" id="CHEBI:597326"/>
    </cofactor>
</comment>
<evidence type="ECO:0000256" key="3">
    <source>
        <dbReference type="ARBA" id="ARBA00007103"/>
    </source>
</evidence>
<dbReference type="SMART" id="SM00116">
    <property type="entry name" value="CBS"/>
    <property type="match status" value="1"/>
</dbReference>
<evidence type="ECO:0000256" key="2">
    <source>
        <dbReference type="ARBA" id="ARBA00005003"/>
    </source>
</evidence>
<proteinExistence type="inferred from homology"/>
<evidence type="ECO:0000256" key="6">
    <source>
        <dbReference type="ARBA" id="ARBA00023122"/>
    </source>
</evidence>
<evidence type="ECO:0000256" key="13">
    <source>
        <dbReference type="RuleBase" id="RU361204"/>
    </source>
</evidence>
<evidence type="ECO:0000256" key="5">
    <source>
        <dbReference type="ARBA" id="ARBA00022898"/>
    </source>
</evidence>
<dbReference type="PROSITE" id="PS51371">
    <property type="entry name" value="CBS"/>
    <property type="match status" value="1"/>
</dbReference>
<evidence type="ECO:0000256" key="1">
    <source>
        <dbReference type="ARBA" id="ARBA00001933"/>
    </source>
</evidence>
<dbReference type="InterPro" id="IPR001216">
    <property type="entry name" value="P-phosphate_BS"/>
</dbReference>
<dbReference type="PROSITE" id="PS00901">
    <property type="entry name" value="CYS_SYNTHASE"/>
    <property type="match status" value="1"/>
</dbReference>
<keyword evidence="8 13" id="KW-0456">Lyase</keyword>
<dbReference type="Proteomes" id="UP000887013">
    <property type="component" value="Unassembled WGS sequence"/>
</dbReference>
<dbReference type="Gene3D" id="3.40.50.1100">
    <property type="match status" value="2"/>
</dbReference>
<dbReference type="PANTHER" id="PTHR10314">
    <property type="entry name" value="CYSTATHIONINE BETA-SYNTHASE"/>
    <property type="match status" value="1"/>
</dbReference>
<evidence type="ECO:0000313" key="15">
    <source>
        <dbReference type="EMBL" id="GFT96861.1"/>
    </source>
</evidence>
<sequence length="630" mass="69267">MVKRKHELPIYFCKVETCVTRSKGTRITTSLIAITFQCRVLSLRFYSLGLLATVRICRISKMTPSPSRSRGSSSSIDLVRPDLPSKCTWHLDAPKESSVHNHVEKQKRPKILSNILGAIGNTPLVRLNQIPEEFGIKCEMLVKCEYFNAGGSVKDRIAVRMIEEAERSGKIKPGYTLIEPTSGNTGIGIALAAAVKGYKCVIVMPEKMSNEKVNTLKALGAEIIRTPTSARFDAPESHITVAQKVNMQIPDSIILDQYRNPGNPLAHYDVTAEELLEQCDNKIDMVVIGGGTGGTLAGIGRKLKEKIPNVKVVGVDPYGSILAQPDILNGTDQNPYDVEGIGYDFVPTVLDRSIVDEWIKVNDNDSFNMARLLIKKEGILCGGSSGSALTGALKVAKNLKEGQRCVVILPDGVRNYMTKFLTDSWMTEKNYIDIDSEMIKKHWWWNKTVRCLDLAAPITILPHMSCQDAIDIMGKEGFDQLPVVDDAGVIKGVIALGNLMSKIMAGKVVSTALVSDVLYTTFHQINLDTTLGRLSTILDTGHFALVVHNQKQCDVIPDDVAAKLPRTESGNLKILASLPHDMSISDKESMEMKQIVIGVVTRIDLLNFITNEEEIKKRSSSTNANNCEST</sequence>
<dbReference type="Gene3D" id="3.10.580.10">
    <property type="entry name" value="CBS-domain"/>
    <property type="match status" value="1"/>
</dbReference>
<evidence type="ECO:0000256" key="7">
    <source>
        <dbReference type="ARBA" id="ARBA00023192"/>
    </source>
</evidence>
<dbReference type="GO" id="GO:0006535">
    <property type="term" value="P:cysteine biosynthetic process from serine"/>
    <property type="evidence" value="ECO:0007669"/>
    <property type="project" value="UniProtKB-UniRule"/>
</dbReference>
<evidence type="ECO:0000256" key="11">
    <source>
        <dbReference type="ARBA" id="ARBA00047490"/>
    </source>
</evidence>
<evidence type="ECO:0000256" key="4">
    <source>
        <dbReference type="ARBA" id="ARBA00012041"/>
    </source>
</evidence>
<evidence type="ECO:0000256" key="10">
    <source>
        <dbReference type="ARBA" id="ARBA00045425"/>
    </source>
</evidence>
<dbReference type="CDD" id="cd01561">
    <property type="entry name" value="CBS_like"/>
    <property type="match status" value="1"/>
</dbReference>
<keyword evidence="5 13" id="KW-0663">Pyridoxal phosphate</keyword>
<dbReference type="SUPFAM" id="SSF54631">
    <property type="entry name" value="CBS-domain pair"/>
    <property type="match status" value="1"/>
</dbReference>
<dbReference type="InterPro" id="IPR005857">
    <property type="entry name" value="Cysta_beta_synth"/>
</dbReference>
<dbReference type="NCBIfam" id="TIGR01137">
    <property type="entry name" value="cysta_beta"/>
    <property type="match status" value="1"/>
</dbReference>
<dbReference type="GO" id="GO:0005737">
    <property type="term" value="C:cytoplasm"/>
    <property type="evidence" value="ECO:0007669"/>
    <property type="project" value="InterPro"/>
</dbReference>
<dbReference type="AlphaFoldDB" id="A0A8X6UB94"/>
<dbReference type="EMBL" id="BMAW01121985">
    <property type="protein sequence ID" value="GFT96861.1"/>
    <property type="molecule type" value="Genomic_DNA"/>
</dbReference>
<protein>
    <recommendedName>
        <fullName evidence="9 13">Cystathionine beta-synthase</fullName>
        <ecNumber evidence="4 13">4.2.1.22</ecNumber>
    </recommendedName>
</protein>